<dbReference type="InterPro" id="IPR029006">
    <property type="entry name" value="ADF-H/Gelsolin-like_dom_sf"/>
</dbReference>
<proteinExistence type="predicted"/>
<feature type="region of interest" description="Disordered" evidence="1">
    <location>
        <begin position="63"/>
        <end position="92"/>
    </location>
</feature>
<evidence type="ECO:0000313" key="2">
    <source>
        <dbReference type="EMBL" id="ETN81173.1"/>
    </source>
</evidence>
<organism evidence="2 3">
    <name type="scientific">Necator americanus</name>
    <name type="common">Human hookworm</name>
    <dbReference type="NCBI Taxonomy" id="51031"/>
    <lineage>
        <taxon>Eukaryota</taxon>
        <taxon>Metazoa</taxon>
        <taxon>Ecdysozoa</taxon>
        <taxon>Nematoda</taxon>
        <taxon>Chromadorea</taxon>
        <taxon>Rhabditida</taxon>
        <taxon>Rhabditina</taxon>
        <taxon>Rhabditomorpha</taxon>
        <taxon>Strongyloidea</taxon>
        <taxon>Ancylostomatidae</taxon>
        <taxon>Bunostominae</taxon>
        <taxon>Necator</taxon>
    </lineage>
</organism>
<protein>
    <submittedName>
        <fullName evidence="2">Uncharacterized protein</fullName>
    </submittedName>
</protein>
<dbReference type="OrthoDB" id="6375767at2759"/>
<name>W2TH66_NECAM</name>
<evidence type="ECO:0000313" key="3">
    <source>
        <dbReference type="Proteomes" id="UP000053676"/>
    </source>
</evidence>
<dbReference type="EMBL" id="KI658833">
    <property type="protein sequence ID" value="ETN81173.1"/>
    <property type="molecule type" value="Genomic_DNA"/>
</dbReference>
<reference evidence="3" key="1">
    <citation type="journal article" date="2014" name="Nat. Genet.">
        <title>Genome of the human hookworm Necator americanus.</title>
        <authorList>
            <person name="Tang Y.T."/>
            <person name="Gao X."/>
            <person name="Rosa B.A."/>
            <person name="Abubucker S."/>
            <person name="Hallsworth-Pepin K."/>
            <person name="Martin J."/>
            <person name="Tyagi R."/>
            <person name="Heizer E."/>
            <person name="Zhang X."/>
            <person name="Bhonagiri-Palsikar V."/>
            <person name="Minx P."/>
            <person name="Warren W.C."/>
            <person name="Wang Q."/>
            <person name="Zhan B."/>
            <person name="Hotez P.J."/>
            <person name="Sternberg P.W."/>
            <person name="Dougall A."/>
            <person name="Gaze S.T."/>
            <person name="Mulvenna J."/>
            <person name="Sotillo J."/>
            <person name="Ranganathan S."/>
            <person name="Rabelo E.M."/>
            <person name="Wilson R.K."/>
            <person name="Felgner P.L."/>
            <person name="Bethony J."/>
            <person name="Hawdon J.M."/>
            <person name="Gasser R.B."/>
            <person name="Loukas A."/>
            <person name="Mitreva M."/>
        </authorList>
    </citation>
    <scope>NUCLEOTIDE SEQUENCE [LARGE SCALE GENOMIC DNA]</scope>
</reference>
<keyword evidence="3" id="KW-1185">Reference proteome</keyword>
<evidence type="ECO:0000256" key="1">
    <source>
        <dbReference type="SAM" id="MobiDB-lite"/>
    </source>
</evidence>
<sequence length="92" mass="10365">MAKMPTDKFKLEPLPKENYGEFYSGDAYVCLHKPSMFERKTGMSTVSGQSIVVVGRNKKRWAQKARVLSRTSGRTHSAPPTARDHSSHCGFY</sequence>
<dbReference type="Proteomes" id="UP000053676">
    <property type="component" value="Unassembled WGS sequence"/>
</dbReference>
<gene>
    <name evidence="2" type="ORF">NECAME_02216</name>
</gene>
<dbReference type="AlphaFoldDB" id="W2TH66"/>
<dbReference type="KEGG" id="nai:NECAME_02216"/>
<feature type="compositionally biased region" description="Basic and acidic residues" evidence="1">
    <location>
        <begin position="82"/>
        <end position="92"/>
    </location>
</feature>
<dbReference type="Gene3D" id="3.40.20.10">
    <property type="entry name" value="Severin"/>
    <property type="match status" value="1"/>
</dbReference>
<accession>W2TH66</accession>